<comment type="caution">
    <text evidence="2">The sequence shown here is derived from an EMBL/GenBank/DDBJ whole genome shotgun (WGS) entry which is preliminary data.</text>
</comment>
<proteinExistence type="predicted"/>
<evidence type="ECO:0000313" key="3">
    <source>
        <dbReference type="Proteomes" id="UP001176517"/>
    </source>
</evidence>
<feature type="signal peptide" evidence="1">
    <location>
        <begin position="1"/>
        <end position="24"/>
    </location>
</feature>
<gene>
    <name evidence="2" type="ORF">OC846_005146</name>
</gene>
<keyword evidence="1" id="KW-0732">Signal</keyword>
<name>A0AAN6GMD2_9BASI</name>
<dbReference type="Proteomes" id="UP001176517">
    <property type="component" value="Unassembled WGS sequence"/>
</dbReference>
<reference evidence="2" key="1">
    <citation type="journal article" date="2023" name="PhytoFront">
        <title>Draft Genome Resources of Seven Strains of Tilletia horrida, Causal Agent of Kernel Smut of Rice.</title>
        <authorList>
            <person name="Khanal S."/>
            <person name="Antony Babu S."/>
            <person name="Zhou X.G."/>
        </authorList>
    </citation>
    <scope>NUCLEOTIDE SEQUENCE</scope>
    <source>
        <strain evidence="2">TX6</strain>
    </source>
</reference>
<protein>
    <submittedName>
        <fullName evidence="2">Uncharacterized protein</fullName>
    </submittedName>
</protein>
<evidence type="ECO:0000256" key="1">
    <source>
        <dbReference type="SAM" id="SignalP"/>
    </source>
</evidence>
<organism evidence="2 3">
    <name type="scientific">Tilletia horrida</name>
    <dbReference type="NCBI Taxonomy" id="155126"/>
    <lineage>
        <taxon>Eukaryota</taxon>
        <taxon>Fungi</taxon>
        <taxon>Dikarya</taxon>
        <taxon>Basidiomycota</taxon>
        <taxon>Ustilaginomycotina</taxon>
        <taxon>Exobasidiomycetes</taxon>
        <taxon>Tilletiales</taxon>
        <taxon>Tilletiaceae</taxon>
        <taxon>Tilletia</taxon>
    </lineage>
</organism>
<sequence length="464" mass="48789">MKFFPSTSLLAVAALLLSISPALANPHDAPTLAVRDEFSLHKRGKIHNVMSTISRKGQCGKDFCSTFLHVHPKTKTITVTKTVDGTKVPSSTLVKTTAITKTASPAVTRTNSQLSVVAVTPTVKETVVDTVAFTSTVATVTSLVTSTVTSVVSTYTSFVPPPIARNNKEHIPDWLKGHCDDTISKACSHFVSTKTCTKTAYVTTTKHCTKGLATVVKTNTVAVTPTTTVTVVRTSTSTAAAVTSTEKVTSSSLVPVTDTVTGTKVETVTAVATVTVTTQPVVVPTTVAGKLYIKGNKGTTGYLRNRDGRPISVTRDPSKAIRTFLSTSVYASGGSQLNLPMGGSLFVGASQETDEGMYSYTDLTPGSVQVAGIASVQETAPGERGVTPAPMYSLPSIYESSIWTFAGPLTSALLPVWINSDQSTVNAKIITQPGVSILLVADVEGYEAGYGPAETLELFFRPDP</sequence>
<feature type="chain" id="PRO_5042916463" evidence="1">
    <location>
        <begin position="25"/>
        <end position="464"/>
    </location>
</feature>
<keyword evidence="3" id="KW-1185">Reference proteome</keyword>
<dbReference type="EMBL" id="JAPDMZ010000183">
    <property type="protein sequence ID" value="KAK0546716.1"/>
    <property type="molecule type" value="Genomic_DNA"/>
</dbReference>
<accession>A0AAN6GMD2</accession>
<evidence type="ECO:0000313" key="2">
    <source>
        <dbReference type="EMBL" id="KAK0546716.1"/>
    </source>
</evidence>
<dbReference type="AlphaFoldDB" id="A0AAN6GMD2"/>